<proteinExistence type="predicted"/>
<keyword evidence="2" id="KW-1185">Reference proteome</keyword>
<dbReference type="EMBL" id="PPSL01000006">
    <property type="protein sequence ID" value="PQJ09523.1"/>
    <property type="molecule type" value="Genomic_DNA"/>
</dbReference>
<accession>A0A2S7SRI4</accession>
<dbReference type="AlphaFoldDB" id="A0A2S7SRI4"/>
<dbReference type="Proteomes" id="UP000239872">
    <property type="component" value="Unassembled WGS sequence"/>
</dbReference>
<gene>
    <name evidence="1" type="ORF">CJD36_020000</name>
</gene>
<organism evidence="1 2">
    <name type="scientific">Flavipsychrobacter stenotrophus</name>
    <dbReference type="NCBI Taxonomy" id="2077091"/>
    <lineage>
        <taxon>Bacteria</taxon>
        <taxon>Pseudomonadati</taxon>
        <taxon>Bacteroidota</taxon>
        <taxon>Chitinophagia</taxon>
        <taxon>Chitinophagales</taxon>
        <taxon>Chitinophagaceae</taxon>
        <taxon>Flavipsychrobacter</taxon>
    </lineage>
</organism>
<reference evidence="1 2" key="1">
    <citation type="submission" date="2018-01" db="EMBL/GenBank/DDBJ databases">
        <title>A novel member of the phylum Bacteroidetes isolated from glacier ice.</title>
        <authorList>
            <person name="Liu Q."/>
            <person name="Xin Y.-H."/>
        </authorList>
    </citation>
    <scope>NUCLEOTIDE SEQUENCE [LARGE SCALE GENOMIC DNA]</scope>
    <source>
        <strain evidence="1 2">RB1R16</strain>
    </source>
</reference>
<evidence type="ECO:0000313" key="2">
    <source>
        <dbReference type="Proteomes" id="UP000239872"/>
    </source>
</evidence>
<dbReference type="RefSeq" id="WP_105040973.1">
    <property type="nucleotide sequence ID" value="NZ_PPSL01000006.1"/>
</dbReference>
<name>A0A2S7SRI4_9BACT</name>
<protein>
    <submittedName>
        <fullName evidence="1">Uncharacterized protein</fullName>
    </submittedName>
</protein>
<evidence type="ECO:0000313" key="1">
    <source>
        <dbReference type="EMBL" id="PQJ09523.1"/>
    </source>
</evidence>
<comment type="caution">
    <text evidence="1">The sequence shown here is derived from an EMBL/GenBank/DDBJ whole genome shotgun (WGS) entry which is preliminary data.</text>
</comment>
<sequence length="62" mass="6816">MNKPNEMQADQLPDHLKVLQPTAADRVFIPEGNLMECLGIGKCVAAIGCTVAWCNRCGWIED</sequence>